<dbReference type="Pfam" id="PF03401">
    <property type="entry name" value="TctC"/>
    <property type="match status" value="1"/>
</dbReference>
<keyword evidence="4" id="KW-1185">Reference proteome</keyword>
<dbReference type="PANTHER" id="PTHR42928:SF5">
    <property type="entry name" value="BLR1237 PROTEIN"/>
    <property type="match status" value="1"/>
</dbReference>
<dbReference type="CDD" id="cd07012">
    <property type="entry name" value="PBP2_Bug_TTT"/>
    <property type="match status" value="1"/>
</dbReference>
<feature type="chain" id="PRO_5046900934" evidence="2">
    <location>
        <begin position="25"/>
        <end position="311"/>
    </location>
</feature>
<evidence type="ECO:0000313" key="4">
    <source>
        <dbReference type="Proteomes" id="UP001652542"/>
    </source>
</evidence>
<evidence type="ECO:0000313" key="3">
    <source>
        <dbReference type="EMBL" id="MCV2869278.1"/>
    </source>
</evidence>
<dbReference type="InterPro" id="IPR005064">
    <property type="entry name" value="BUG"/>
</dbReference>
<dbReference type="RefSeq" id="WP_263734927.1">
    <property type="nucleotide sequence ID" value="NZ_JAOWKY010000002.1"/>
</dbReference>
<accession>A0ABT2ZDR0</accession>
<comment type="similarity">
    <text evidence="1">Belongs to the UPF0065 (bug) family.</text>
</comment>
<protein>
    <submittedName>
        <fullName evidence="3">Tripartite tricarboxylate transporter substrate binding protein</fullName>
    </submittedName>
</protein>
<evidence type="ECO:0000256" key="2">
    <source>
        <dbReference type="SAM" id="SignalP"/>
    </source>
</evidence>
<gene>
    <name evidence="3" type="ORF">OEW28_11640</name>
</gene>
<organism evidence="3 4">
    <name type="scientific">Albidovulum marisflavi</name>
    <dbReference type="NCBI Taxonomy" id="2984159"/>
    <lineage>
        <taxon>Bacteria</taxon>
        <taxon>Pseudomonadati</taxon>
        <taxon>Pseudomonadota</taxon>
        <taxon>Alphaproteobacteria</taxon>
        <taxon>Rhodobacterales</taxon>
        <taxon>Paracoccaceae</taxon>
        <taxon>Albidovulum</taxon>
    </lineage>
</organism>
<keyword evidence="2" id="KW-0732">Signal</keyword>
<dbReference type="EMBL" id="JAOWKY010000002">
    <property type="protein sequence ID" value="MCV2869278.1"/>
    <property type="molecule type" value="Genomic_DNA"/>
</dbReference>
<dbReference type="Proteomes" id="UP001652542">
    <property type="component" value="Unassembled WGS sequence"/>
</dbReference>
<name>A0ABT2ZDR0_9RHOB</name>
<dbReference type="PANTHER" id="PTHR42928">
    <property type="entry name" value="TRICARBOXYLATE-BINDING PROTEIN"/>
    <property type="match status" value="1"/>
</dbReference>
<sequence>MKSIMGPALAIVLATCGLTGAAQAEYPERPVTFIVPWPPGNLEDELTRIIADAPTEETGVPGKAIKRPGGGAVEGATFVAQATPDGYTVGSFVLDVPTVQIIKNVATYDRSTFVPVGIFLTYPFALVARGDAPYSDLASLADYAKANPVKLSQFGYDVIPTMETLEAARQLGFEFAADTPADMLDCALLQSGDVDLMATSMALVLPCLDSVKVLAAYADTPLSLAPDAKLLSEQIPGLDITLWNGLFVPKDTPQEVIDRIAQTASKAMQSEKAQDVAKNTGAGVYWIGPDEAAKRIDADYAAAEKLVAAAQ</sequence>
<dbReference type="Gene3D" id="3.40.190.150">
    <property type="entry name" value="Bordetella uptake gene, domain 1"/>
    <property type="match status" value="1"/>
</dbReference>
<dbReference type="Gene3D" id="3.40.190.10">
    <property type="entry name" value="Periplasmic binding protein-like II"/>
    <property type="match status" value="1"/>
</dbReference>
<reference evidence="3 4" key="1">
    <citation type="submission" date="2022-10" db="EMBL/GenBank/DDBJ databases">
        <title>Defluviimonas sp. nov., isolated from ocean surface water.</title>
        <authorList>
            <person name="He W."/>
            <person name="Wang L."/>
            <person name="Zhang D.-F."/>
        </authorList>
    </citation>
    <scope>NUCLEOTIDE SEQUENCE [LARGE SCALE GENOMIC DNA]</scope>
    <source>
        <strain evidence="3 4">WL0002</strain>
    </source>
</reference>
<feature type="signal peptide" evidence="2">
    <location>
        <begin position="1"/>
        <end position="24"/>
    </location>
</feature>
<evidence type="ECO:0000256" key="1">
    <source>
        <dbReference type="ARBA" id="ARBA00006987"/>
    </source>
</evidence>
<dbReference type="InterPro" id="IPR042100">
    <property type="entry name" value="Bug_dom1"/>
</dbReference>
<proteinExistence type="inferred from homology"/>
<comment type="caution">
    <text evidence="3">The sequence shown here is derived from an EMBL/GenBank/DDBJ whole genome shotgun (WGS) entry which is preliminary data.</text>
</comment>